<keyword evidence="3" id="KW-1185">Reference proteome</keyword>
<evidence type="ECO:0000313" key="2">
    <source>
        <dbReference type="EMBL" id="MFC2926786.1"/>
    </source>
</evidence>
<feature type="transmembrane region" description="Helical" evidence="1">
    <location>
        <begin position="20"/>
        <end position="40"/>
    </location>
</feature>
<protein>
    <submittedName>
        <fullName evidence="2">Uncharacterized protein</fullName>
    </submittedName>
</protein>
<accession>A0ABV6ZZD5</accession>
<evidence type="ECO:0000256" key="1">
    <source>
        <dbReference type="SAM" id="Phobius"/>
    </source>
</evidence>
<gene>
    <name evidence="2" type="ORF">ACFOOR_11775</name>
</gene>
<reference evidence="3" key="1">
    <citation type="journal article" date="2019" name="Int. J. Syst. Evol. Microbiol.">
        <title>The Global Catalogue of Microorganisms (GCM) 10K type strain sequencing project: providing services to taxonomists for standard genome sequencing and annotation.</title>
        <authorList>
            <consortium name="The Broad Institute Genomics Platform"/>
            <consortium name="The Broad Institute Genome Sequencing Center for Infectious Disease"/>
            <person name="Wu L."/>
            <person name="Ma J."/>
        </authorList>
    </citation>
    <scope>NUCLEOTIDE SEQUENCE [LARGE SCALE GENOMIC DNA]</scope>
    <source>
        <strain evidence="3">KCTC 52487</strain>
    </source>
</reference>
<evidence type="ECO:0000313" key="3">
    <source>
        <dbReference type="Proteomes" id="UP001595379"/>
    </source>
</evidence>
<keyword evidence="1" id="KW-0812">Transmembrane</keyword>
<sequence>MELFQNLANVFVPPWVRTLIVLALTALLGFCLFLTVGALLDSAERPDWIEASFYLIGVLLPLLLIVFVVSFAQGDAAHLRHRTDAFLTRLLPQTLAFFDNPQPDFSDPGTSRRSRRIAPKTKVRVRKNADSCIALYDIELPGERGFRVWMKAELNVRKINIVLYVSKDRGEREAILDALRHSIEGASAEGYKVNPAIGESDAPGFPCWSLVLIRQLDDAFLISSRQQLYYAQDLLFFLRAVVGDAPQLFVPRKETA</sequence>
<dbReference type="RefSeq" id="WP_343165114.1">
    <property type="nucleotide sequence ID" value="NZ_JBHRSV010000026.1"/>
</dbReference>
<organism evidence="2 3">
    <name type="scientific">Hyphobacterium vulgare</name>
    <dbReference type="NCBI Taxonomy" id="1736751"/>
    <lineage>
        <taxon>Bacteria</taxon>
        <taxon>Pseudomonadati</taxon>
        <taxon>Pseudomonadota</taxon>
        <taxon>Alphaproteobacteria</taxon>
        <taxon>Maricaulales</taxon>
        <taxon>Maricaulaceae</taxon>
        <taxon>Hyphobacterium</taxon>
    </lineage>
</organism>
<keyword evidence="1" id="KW-0472">Membrane</keyword>
<name>A0ABV6ZZD5_9PROT</name>
<feature type="transmembrane region" description="Helical" evidence="1">
    <location>
        <begin position="52"/>
        <end position="72"/>
    </location>
</feature>
<comment type="caution">
    <text evidence="2">The sequence shown here is derived from an EMBL/GenBank/DDBJ whole genome shotgun (WGS) entry which is preliminary data.</text>
</comment>
<dbReference type="Proteomes" id="UP001595379">
    <property type="component" value="Unassembled WGS sequence"/>
</dbReference>
<keyword evidence="1" id="KW-1133">Transmembrane helix</keyword>
<dbReference type="EMBL" id="JBHRSV010000026">
    <property type="protein sequence ID" value="MFC2926786.1"/>
    <property type="molecule type" value="Genomic_DNA"/>
</dbReference>
<proteinExistence type="predicted"/>